<dbReference type="GO" id="GO:0071949">
    <property type="term" value="F:FAD binding"/>
    <property type="evidence" value="ECO:0007669"/>
    <property type="project" value="InterPro"/>
</dbReference>
<feature type="binding site" evidence="13">
    <location>
        <position position="274"/>
    </location>
    <ligand>
        <name>FAD</name>
        <dbReference type="ChEBI" id="CHEBI:57692"/>
    </ligand>
</feature>
<feature type="binding site" evidence="14">
    <location>
        <position position="21"/>
    </location>
    <ligand>
        <name>[2Fe-2S] cluster</name>
        <dbReference type="ChEBI" id="CHEBI:190135"/>
        <label>2</label>
    </ligand>
</feature>
<keyword evidence="9 14" id="KW-0408">Iron</keyword>
<dbReference type="GO" id="GO:0016491">
    <property type="term" value="F:oxidoreductase activity"/>
    <property type="evidence" value="ECO:0007669"/>
    <property type="project" value="UniProtKB-KW"/>
</dbReference>
<dbReference type="InterPro" id="IPR008274">
    <property type="entry name" value="AldOxase/xan_DH_MoCoBD1"/>
</dbReference>
<protein>
    <recommendedName>
        <fullName evidence="15">FAD-binding PCMH-type domain-containing protein</fullName>
    </recommendedName>
</protein>
<evidence type="ECO:0000313" key="17">
    <source>
        <dbReference type="Proteomes" id="UP000663828"/>
    </source>
</evidence>
<dbReference type="Proteomes" id="UP000663828">
    <property type="component" value="Unassembled WGS sequence"/>
</dbReference>
<dbReference type="PANTHER" id="PTHR45444:SF3">
    <property type="entry name" value="XANTHINE DEHYDROGENASE"/>
    <property type="match status" value="1"/>
</dbReference>
<accession>A0A815YTZ1</accession>
<comment type="cofactor">
    <cofactor evidence="14">
        <name>[2Fe-2S] cluster</name>
        <dbReference type="ChEBI" id="CHEBI:190135"/>
    </cofactor>
    <text evidence="14">Binds 2 [2Fe-2S] clusters.</text>
</comment>
<evidence type="ECO:0000256" key="8">
    <source>
        <dbReference type="ARBA" id="ARBA00023002"/>
    </source>
</evidence>
<feature type="domain" description="FAD-binding PCMH-type" evidence="15">
    <location>
        <begin position="103"/>
        <end position="284"/>
    </location>
</feature>
<evidence type="ECO:0000256" key="7">
    <source>
        <dbReference type="ARBA" id="ARBA00022827"/>
    </source>
</evidence>
<dbReference type="InterPro" id="IPR016169">
    <property type="entry name" value="FAD-bd_PCMH_sub2"/>
</dbReference>
<evidence type="ECO:0000256" key="9">
    <source>
        <dbReference type="ARBA" id="ARBA00023004"/>
    </source>
</evidence>
<dbReference type="Pfam" id="PF00941">
    <property type="entry name" value="FAD_binding_5"/>
    <property type="match status" value="1"/>
</dbReference>
<dbReference type="InterPro" id="IPR036318">
    <property type="entry name" value="FAD-bd_PCMH-like_sf"/>
</dbReference>
<keyword evidence="8" id="KW-0560">Oxidoreductase</keyword>
<dbReference type="SUPFAM" id="SSF47741">
    <property type="entry name" value="CO dehydrogenase ISP C-domain like"/>
    <property type="match status" value="1"/>
</dbReference>
<dbReference type="PROSITE" id="PS51387">
    <property type="entry name" value="FAD_PCMH"/>
    <property type="match status" value="1"/>
</dbReference>
<feature type="binding site" evidence="14">
    <location>
        <position position="631"/>
    </location>
    <ligand>
        <name>Mo-molybdopterin</name>
        <dbReference type="ChEBI" id="CHEBI:71302"/>
    </ligand>
    <ligandPart>
        <name>Mo</name>
        <dbReference type="ChEBI" id="CHEBI:28685"/>
    </ligandPart>
</feature>
<dbReference type="InterPro" id="IPR016167">
    <property type="entry name" value="FAD-bd_PCMH_sub1"/>
</dbReference>
<dbReference type="AlphaFoldDB" id="A0A815YTZ1"/>
<feature type="binding site" evidence="13">
    <location>
        <position position="234"/>
    </location>
    <ligand>
        <name>FAD</name>
        <dbReference type="ChEBI" id="CHEBI:57692"/>
    </ligand>
</feature>
<reference evidence="16" key="1">
    <citation type="submission" date="2021-02" db="EMBL/GenBank/DDBJ databases">
        <authorList>
            <person name="Nowell W R."/>
        </authorList>
    </citation>
    <scope>NUCLEOTIDE SEQUENCE</scope>
</reference>
<dbReference type="Pfam" id="PF02738">
    <property type="entry name" value="MoCoBD_1"/>
    <property type="match status" value="1"/>
</dbReference>
<keyword evidence="17" id="KW-1185">Reference proteome</keyword>
<evidence type="ECO:0000256" key="13">
    <source>
        <dbReference type="PIRSR" id="PIRSR000127-2"/>
    </source>
</evidence>
<dbReference type="EMBL" id="CAJNOR010005728">
    <property type="protein sequence ID" value="CAF1574126.1"/>
    <property type="molecule type" value="Genomic_DNA"/>
</dbReference>
<comment type="cofactor">
    <cofactor evidence="14">
        <name>Mo-molybdopterin</name>
        <dbReference type="ChEBI" id="CHEBI:71302"/>
    </cofactor>
    <text evidence="14">Binds 1 Mo-molybdopterin (Mo-MPT) cofactor per subunit.</text>
</comment>
<feature type="binding site" evidence="14">
    <location>
        <position position="59"/>
    </location>
    <ligand>
        <name>[2Fe-2S] cluster</name>
        <dbReference type="ChEBI" id="CHEBI:190135"/>
        <label>2</label>
    </ligand>
</feature>
<feature type="active site" description="Proton acceptor" evidence="12">
    <location>
        <position position="1141"/>
    </location>
</feature>
<dbReference type="InterPro" id="IPR002346">
    <property type="entry name" value="Mopterin_DH_FAD-bd"/>
</dbReference>
<dbReference type="InterPro" id="IPR005107">
    <property type="entry name" value="CO_DH_flav_C"/>
</dbReference>
<dbReference type="PANTHER" id="PTHR45444">
    <property type="entry name" value="XANTHINE DEHYDROGENASE"/>
    <property type="match status" value="1"/>
</dbReference>
<dbReference type="SUPFAM" id="SSF56003">
    <property type="entry name" value="Molybdenum cofactor-binding domain"/>
    <property type="match status" value="1"/>
</dbReference>
<feature type="binding site" evidence="14">
    <location>
        <position position="776"/>
    </location>
    <ligand>
        <name>Mo-molybdopterin</name>
        <dbReference type="ChEBI" id="CHEBI:71302"/>
    </ligand>
    <ligandPart>
        <name>Mo</name>
        <dbReference type="ChEBI" id="CHEBI:28685"/>
    </ligandPart>
</feature>
<feature type="binding site" evidence="14">
    <location>
        <position position="948"/>
    </location>
    <ligand>
        <name>Mo-molybdopterin</name>
        <dbReference type="ChEBI" id="CHEBI:71302"/>
    </ligand>
    <ligandPart>
        <name>Mo</name>
        <dbReference type="ChEBI" id="CHEBI:28685"/>
    </ligandPart>
</feature>
<dbReference type="SUPFAM" id="SSF56176">
    <property type="entry name" value="FAD-binding/transporter-associated domain-like"/>
    <property type="match status" value="1"/>
</dbReference>
<dbReference type="InterPro" id="IPR002888">
    <property type="entry name" value="2Fe-2S-bd"/>
</dbReference>
<feature type="binding site" evidence="13">
    <location>
        <position position="744"/>
    </location>
    <ligand>
        <name>substrate</name>
    </ligand>
</feature>
<gene>
    <name evidence="16" type="ORF">XAT740_LOCUS44776</name>
</gene>
<sequence>MVELEGMLIQRTLAENYASQCGFCTPGMCMSLYDTLSNCSTEKQPTLHDIEDSFNGNICRCTGYRPILDGAKKSFAEKDIPQQLIVDFPKELEEDCEKKPIYIKGTNIEFYRPLTLDHLFDFRKQCSNPSEIHFIAGNTGETFDDIFHQQRYPILIHLSQISELQKLSEESNGLTIGSCVTLSQLKFYFALKQEHQQLYRIFHEQLDFNASRQVRNQATIGGHILNHSHKHTSDLLPILYVCETKLRFIHLLNKKKIEIDIKDFKTMNRDDLLLVSIFIPFIQTNEYLQSYKQAHRRKHDTGIVTCAFRLKLNVKENKIQLFNMAFGGFGDGLILIPEKTINYINNNEHQWTRNEMMTNVKNHLLEEIQLDEFSENGQPEYRRALVISFLFKFYLYVSNTSEELFQKQRPISRSEQIFDTSKQTKYVHQPTIHHNAYIHATGEAKYVDDLPSAHNTLHGALVFSSKPHARIVSMNTDEAQTIEGFIKFYSYHDIPPTGSNKFGPIVKDEEIFSSKMVHCMDMVIGLCVADTEEHARQAARLVRIEYEELTPVILTIDQAIEHESYLGPPGQQESVLETGNIEKGFNKSDHIIEGSFYIGAQEHFYMEPNAYLVQPVSEGHYTQLHVYASTQGATSIQEAVAEALGLNANEVICHVLRVGGGFGGKESRNIIPCVATALAAHHLQQPVRLCLTREEDMKLTGHRHPFKILYKVGFMKDGLLKSIDLNLYANAGCTLDSSLLMIERAMTHVDNIYKCENLRVKGRACRTNLPSNTAMRGFGGPEGLLSAEFIIEHIHSYLQLNDDPSIIRELNMYKPGERTFFNQELEKKDWFVPKMWKKLKESGQYEQRLKDVKEFNEKNQFRKRGLNLTGTKFGIGAPSALLFHQAGALITIYKDGSILITHGGIELGQGLQMKMIQITAEQLDIDISLIRFHETSTDKIPNTTPTVGSLSADLYGPALIDACQQLNKNLAPIKHKHPTLTWEKLIEQAYQERVQLSAYGFYAVAEKFLKSNYPKNEINFIYFTQGVGMSEVEIDCLTGDFHIIRTDILMDFAKSLNPFIDIGQIEGAFMQGVGYFTMEELIQGDSQHPWISQVGSLHNADPNKYKLPMANDVPIDFRVTLLNENEGNERTVCYSSKAVGEPPLFLSVTVLLAIKYAIEAYRTEREPFTLNVPLTCERIRMACQDELVDSVISKDKDHVFQPCGSF</sequence>
<dbReference type="SMART" id="SM01092">
    <property type="entry name" value="CO_deh_flav_C"/>
    <property type="match status" value="1"/>
</dbReference>
<evidence type="ECO:0000259" key="15">
    <source>
        <dbReference type="PROSITE" id="PS51387"/>
    </source>
</evidence>
<dbReference type="Pfam" id="PF01315">
    <property type="entry name" value="Ald_Xan_dh_C"/>
    <property type="match status" value="1"/>
</dbReference>
<dbReference type="InterPro" id="IPR036884">
    <property type="entry name" value="2Fe-2S-bd_dom_sf"/>
</dbReference>
<dbReference type="GO" id="GO:0051537">
    <property type="term" value="F:2 iron, 2 sulfur cluster binding"/>
    <property type="evidence" value="ECO:0007669"/>
    <property type="project" value="UniProtKB-KW"/>
</dbReference>
<comment type="similarity">
    <text evidence="2">Belongs to the xanthine dehydrogenase family.</text>
</comment>
<feature type="binding site" evidence="13">
    <location>
        <position position="666"/>
    </location>
    <ligand>
        <name>substrate</name>
    </ligand>
</feature>
<organism evidence="16 17">
    <name type="scientific">Adineta ricciae</name>
    <name type="common">Rotifer</name>
    <dbReference type="NCBI Taxonomy" id="249248"/>
    <lineage>
        <taxon>Eukaryota</taxon>
        <taxon>Metazoa</taxon>
        <taxon>Spiralia</taxon>
        <taxon>Gnathifera</taxon>
        <taxon>Rotifera</taxon>
        <taxon>Eurotatoria</taxon>
        <taxon>Bdelloidea</taxon>
        <taxon>Adinetida</taxon>
        <taxon>Adinetidae</taxon>
        <taxon>Adineta</taxon>
    </lineage>
</organism>
<keyword evidence="5 14" id="KW-0001">2Fe-2S</keyword>
<evidence type="ECO:0000313" key="16">
    <source>
        <dbReference type="EMBL" id="CAF1574126.1"/>
    </source>
</evidence>
<feature type="binding site" evidence="14">
    <location>
        <position position="662"/>
    </location>
    <ligand>
        <name>Mo-molybdopterin</name>
        <dbReference type="ChEBI" id="CHEBI:71302"/>
    </ligand>
    <ligandPart>
        <name>Mo</name>
        <dbReference type="ChEBI" id="CHEBI:28685"/>
    </ligandPart>
</feature>
<feature type="binding site" evidence="14">
    <location>
        <position position="24"/>
    </location>
    <ligand>
        <name>[2Fe-2S] cluster</name>
        <dbReference type="ChEBI" id="CHEBI:190135"/>
        <label>2</label>
    </ligand>
</feature>
<evidence type="ECO:0000256" key="6">
    <source>
        <dbReference type="ARBA" id="ARBA00022723"/>
    </source>
</evidence>
<dbReference type="PIRSF" id="PIRSF000127">
    <property type="entry name" value="Xanthine_DH"/>
    <property type="match status" value="1"/>
</dbReference>
<dbReference type="FunFam" id="3.30.365.10:FF:000003">
    <property type="entry name" value="Aldehyde oxidase 1"/>
    <property type="match status" value="1"/>
</dbReference>
<dbReference type="Pfam" id="PF03450">
    <property type="entry name" value="CO_deh_flav_C"/>
    <property type="match status" value="1"/>
</dbReference>
<comment type="cofactor">
    <cofactor evidence="11">
        <name>[2Fe-2S] cluster</name>
        <dbReference type="ChEBI" id="CHEBI:190135"/>
    </cofactor>
</comment>
<dbReference type="Gene3D" id="3.30.43.10">
    <property type="entry name" value="Uridine Diphospho-n-acetylenolpyruvylglucosamine Reductase, domain 2"/>
    <property type="match status" value="1"/>
</dbReference>
<dbReference type="GO" id="GO:0005506">
    <property type="term" value="F:iron ion binding"/>
    <property type="evidence" value="ECO:0007669"/>
    <property type="project" value="InterPro"/>
</dbReference>
<evidence type="ECO:0000256" key="12">
    <source>
        <dbReference type="PIRSR" id="PIRSR000127-1"/>
    </source>
</evidence>
<proteinExistence type="inferred from homology"/>
<dbReference type="SUPFAM" id="SSF54665">
    <property type="entry name" value="CO dehydrogenase molybdoprotein N-domain-like"/>
    <property type="match status" value="1"/>
</dbReference>
<dbReference type="InterPro" id="IPR046867">
    <property type="entry name" value="AldOxase/xan_DH_MoCoBD2"/>
</dbReference>
<feature type="binding site" evidence="14">
    <location>
        <position position="61"/>
    </location>
    <ligand>
        <name>[2Fe-2S] cluster</name>
        <dbReference type="ChEBI" id="CHEBI:190135"/>
        <label>2</label>
    </ligand>
</feature>
<dbReference type="SUPFAM" id="SSF55447">
    <property type="entry name" value="CO dehydrogenase flavoprotein C-terminal domain-like"/>
    <property type="match status" value="1"/>
</dbReference>
<dbReference type="InterPro" id="IPR037165">
    <property type="entry name" value="AldOxase/xan_DH_Mopterin-bd_sf"/>
</dbReference>
<evidence type="ECO:0000256" key="11">
    <source>
        <dbReference type="ARBA" id="ARBA00034078"/>
    </source>
</evidence>
<evidence type="ECO:0000256" key="2">
    <source>
        <dbReference type="ARBA" id="ARBA00006849"/>
    </source>
</evidence>
<keyword evidence="4" id="KW-0285">Flavoprotein</keyword>
<comment type="cofactor">
    <cofactor evidence="1 13">
        <name>FAD</name>
        <dbReference type="ChEBI" id="CHEBI:57692"/>
    </cofactor>
</comment>
<keyword evidence="7 13" id="KW-0274">FAD</keyword>
<name>A0A815YTZ1_ADIRI</name>
<evidence type="ECO:0000256" key="1">
    <source>
        <dbReference type="ARBA" id="ARBA00001974"/>
    </source>
</evidence>
<keyword evidence="3 14" id="KW-0500">Molybdenum</keyword>
<dbReference type="Gene3D" id="3.30.365.10">
    <property type="entry name" value="Aldehyde oxidase/xanthine dehydrogenase, molybdopterin binding domain"/>
    <property type="match status" value="4"/>
</dbReference>
<dbReference type="FunFam" id="3.90.1170.50:FF:000001">
    <property type="entry name" value="Aldehyde oxidase 1"/>
    <property type="match status" value="1"/>
</dbReference>
<feature type="binding site" evidence="13">
    <location>
        <position position="778"/>
    </location>
    <ligand>
        <name>substrate</name>
    </ligand>
</feature>
<comment type="caution">
    <text evidence="16">The sequence shown here is derived from an EMBL/GenBank/DDBJ whole genome shotgun (WGS) entry which is preliminary data.</text>
</comment>
<feature type="binding site" evidence="13">
    <location>
        <position position="292"/>
    </location>
    <ligand>
        <name>FAD</name>
        <dbReference type="ChEBI" id="CHEBI:57692"/>
    </ligand>
</feature>
<evidence type="ECO:0000256" key="3">
    <source>
        <dbReference type="ARBA" id="ARBA00022505"/>
    </source>
</evidence>
<dbReference type="Gene3D" id="1.10.150.120">
    <property type="entry name" value="[2Fe-2S]-binding domain"/>
    <property type="match status" value="1"/>
</dbReference>
<keyword evidence="10 14" id="KW-0411">Iron-sulfur</keyword>
<dbReference type="Pfam" id="PF01799">
    <property type="entry name" value="Fer2_2"/>
    <property type="match status" value="1"/>
</dbReference>
<dbReference type="Gene3D" id="3.30.390.50">
    <property type="entry name" value="CO dehydrogenase flavoprotein, C-terminal domain"/>
    <property type="match status" value="1"/>
</dbReference>
<dbReference type="Pfam" id="PF20256">
    <property type="entry name" value="MoCoBD_2"/>
    <property type="match status" value="1"/>
</dbReference>
<keyword evidence="6 14" id="KW-0479">Metal-binding</keyword>
<evidence type="ECO:0000256" key="10">
    <source>
        <dbReference type="ARBA" id="ARBA00023014"/>
    </source>
</evidence>
<evidence type="ECO:0000256" key="14">
    <source>
        <dbReference type="PIRSR" id="PIRSR000127-3"/>
    </source>
</evidence>
<dbReference type="InterPro" id="IPR000674">
    <property type="entry name" value="Ald_Oxase/Xan_DH_a/b"/>
</dbReference>
<dbReference type="FunFam" id="3.30.365.10:FF:000002">
    <property type="entry name" value="Xanthine dehydrogenase oxidase"/>
    <property type="match status" value="1"/>
</dbReference>
<evidence type="ECO:0000256" key="5">
    <source>
        <dbReference type="ARBA" id="ARBA00022714"/>
    </source>
</evidence>
<dbReference type="Gene3D" id="3.90.1170.50">
    <property type="entry name" value="Aldehyde oxidase/xanthine dehydrogenase, a/b hammerhead"/>
    <property type="match status" value="1"/>
</dbReference>
<dbReference type="SMART" id="SM01008">
    <property type="entry name" value="Ald_Xan_dh_C"/>
    <property type="match status" value="1"/>
</dbReference>
<dbReference type="Gene3D" id="3.30.465.10">
    <property type="match status" value="1"/>
</dbReference>
<dbReference type="InterPro" id="IPR016166">
    <property type="entry name" value="FAD-bd_PCMH"/>
</dbReference>
<dbReference type="InterPro" id="IPR016208">
    <property type="entry name" value="Ald_Oxase/xanthine_DH-like"/>
</dbReference>
<dbReference type="InterPro" id="IPR036683">
    <property type="entry name" value="CO_DH_flav_C_dom_sf"/>
</dbReference>
<dbReference type="FunFam" id="3.30.365.10:FF:000001">
    <property type="entry name" value="Xanthine dehydrogenase oxidase"/>
    <property type="match status" value="1"/>
</dbReference>
<evidence type="ECO:0000256" key="4">
    <source>
        <dbReference type="ARBA" id="ARBA00022630"/>
    </source>
</evidence>
<dbReference type="InterPro" id="IPR036856">
    <property type="entry name" value="Ald_Oxase/Xan_DH_a/b_sf"/>
</dbReference>